<proteinExistence type="predicted"/>
<evidence type="ECO:0000313" key="1">
    <source>
        <dbReference type="EMBL" id="KAL2334683.1"/>
    </source>
</evidence>
<sequence>MELESLKNDIYNSNCDQNSEWRSSCQCEGGSSVAISRDGLSPAIHNGGEAKAPTTDCCSGLKQALKNNKKLKELLKGVLEENHHCQLWVKASRVENQKAIRGGRSSQNGKNHMKRSQLRAVHLMWERDC</sequence>
<dbReference type="Proteomes" id="UP001603857">
    <property type="component" value="Unassembled WGS sequence"/>
</dbReference>
<dbReference type="EMBL" id="JBGMDY010000005">
    <property type="protein sequence ID" value="KAL2334683.1"/>
    <property type="molecule type" value="Genomic_DNA"/>
</dbReference>
<comment type="caution">
    <text evidence="1">The sequence shown here is derived from an EMBL/GenBank/DDBJ whole genome shotgun (WGS) entry which is preliminary data.</text>
</comment>
<dbReference type="CDD" id="cd00010">
    <property type="entry name" value="AAI_LTSS"/>
    <property type="match status" value="1"/>
</dbReference>
<reference evidence="1 2" key="1">
    <citation type="submission" date="2024-08" db="EMBL/GenBank/DDBJ databases">
        <title>Insights into the chromosomal genome structure of Flemingia macrophylla.</title>
        <authorList>
            <person name="Ding Y."/>
            <person name="Zhao Y."/>
            <person name="Bi W."/>
            <person name="Wu M."/>
            <person name="Zhao G."/>
            <person name="Gong Y."/>
            <person name="Li W."/>
            <person name="Zhang P."/>
        </authorList>
    </citation>
    <scope>NUCLEOTIDE SEQUENCE [LARGE SCALE GENOMIC DNA]</scope>
    <source>
        <strain evidence="1">DYQJB</strain>
        <tissue evidence="1">Leaf</tissue>
    </source>
</reference>
<protein>
    <submittedName>
        <fullName evidence="1">Uncharacterized protein</fullName>
    </submittedName>
</protein>
<keyword evidence="2" id="KW-1185">Reference proteome</keyword>
<gene>
    <name evidence="1" type="ORF">Fmac_015896</name>
</gene>
<name>A0ABD1MGQ1_9FABA</name>
<dbReference type="AlphaFoldDB" id="A0ABD1MGQ1"/>
<accession>A0ABD1MGQ1</accession>
<evidence type="ECO:0000313" key="2">
    <source>
        <dbReference type="Proteomes" id="UP001603857"/>
    </source>
</evidence>
<organism evidence="1 2">
    <name type="scientific">Flemingia macrophylla</name>
    <dbReference type="NCBI Taxonomy" id="520843"/>
    <lineage>
        <taxon>Eukaryota</taxon>
        <taxon>Viridiplantae</taxon>
        <taxon>Streptophyta</taxon>
        <taxon>Embryophyta</taxon>
        <taxon>Tracheophyta</taxon>
        <taxon>Spermatophyta</taxon>
        <taxon>Magnoliopsida</taxon>
        <taxon>eudicotyledons</taxon>
        <taxon>Gunneridae</taxon>
        <taxon>Pentapetalae</taxon>
        <taxon>rosids</taxon>
        <taxon>fabids</taxon>
        <taxon>Fabales</taxon>
        <taxon>Fabaceae</taxon>
        <taxon>Papilionoideae</taxon>
        <taxon>50 kb inversion clade</taxon>
        <taxon>NPAAA clade</taxon>
        <taxon>indigoferoid/millettioid clade</taxon>
        <taxon>Phaseoleae</taxon>
        <taxon>Flemingia</taxon>
    </lineage>
</organism>